<organism evidence="3 4">
    <name type="scientific">Cyprinus carpio</name>
    <name type="common">Common carp</name>
    <dbReference type="NCBI Taxonomy" id="7962"/>
    <lineage>
        <taxon>Eukaryota</taxon>
        <taxon>Metazoa</taxon>
        <taxon>Chordata</taxon>
        <taxon>Craniata</taxon>
        <taxon>Vertebrata</taxon>
        <taxon>Euteleostomi</taxon>
        <taxon>Actinopterygii</taxon>
        <taxon>Neopterygii</taxon>
        <taxon>Teleostei</taxon>
        <taxon>Ostariophysi</taxon>
        <taxon>Cypriniformes</taxon>
        <taxon>Cyprinidae</taxon>
        <taxon>Cyprininae</taxon>
        <taxon>Cyprinus</taxon>
    </lineage>
</organism>
<sequence length="152" mass="16897">VLRPRTNHSSATLNGEIYVIGDINVRHYDPFSNCWTLTGPALKYVTNLTTTSCEGKLYLIGSCAVKYNALTMQYFSSSTDSWCIICSPFVPKYLSSPCSGSMDGVIYLVADNTKKVYLYNPEGNMWEKVMLPSLAMDLQGLLLHLPGHFPVD</sequence>
<name>A0A8C1G6J2_CYPCA</name>
<reference evidence="3" key="1">
    <citation type="submission" date="2025-08" db="UniProtKB">
        <authorList>
            <consortium name="Ensembl"/>
        </authorList>
    </citation>
    <scope>IDENTIFICATION</scope>
</reference>
<keyword evidence="4" id="KW-1185">Reference proteome</keyword>
<dbReference type="PANTHER" id="PTHR24412:SF398">
    <property type="entry name" value="KELCH-LIKE PROTEIN 30"/>
    <property type="match status" value="1"/>
</dbReference>
<dbReference type="Proteomes" id="UP000694427">
    <property type="component" value="Unplaced"/>
</dbReference>
<evidence type="ECO:0000313" key="3">
    <source>
        <dbReference type="Ensembl" id="ENSCCRP00010003182.1"/>
    </source>
</evidence>
<dbReference type="Ensembl" id="ENSCCRT00010003433.1">
    <property type="protein sequence ID" value="ENSCCRP00010003182.1"/>
    <property type="gene ID" value="ENSCCRG00010001358.1"/>
</dbReference>
<accession>A0A8C1G6J2</accession>
<dbReference type="PANTHER" id="PTHR24412">
    <property type="entry name" value="KELCH PROTEIN"/>
    <property type="match status" value="1"/>
</dbReference>
<keyword evidence="1" id="KW-0880">Kelch repeat</keyword>
<evidence type="ECO:0000256" key="2">
    <source>
        <dbReference type="ARBA" id="ARBA00022737"/>
    </source>
</evidence>
<dbReference type="SUPFAM" id="SSF117281">
    <property type="entry name" value="Kelch motif"/>
    <property type="match status" value="1"/>
</dbReference>
<proteinExistence type="predicted"/>
<evidence type="ECO:0000256" key="1">
    <source>
        <dbReference type="ARBA" id="ARBA00022441"/>
    </source>
</evidence>
<dbReference type="AlphaFoldDB" id="A0A8C1G6J2"/>
<dbReference type="InterPro" id="IPR015915">
    <property type="entry name" value="Kelch-typ_b-propeller"/>
</dbReference>
<dbReference type="OMA" id="PWVERYD"/>
<protein>
    <submittedName>
        <fullName evidence="3">Uncharacterized protein</fullName>
    </submittedName>
</protein>
<evidence type="ECO:0000313" key="4">
    <source>
        <dbReference type="Proteomes" id="UP000694427"/>
    </source>
</evidence>
<dbReference type="Gene3D" id="2.120.10.80">
    <property type="entry name" value="Kelch-type beta propeller"/>
    <property type="match status" value="1"/>
</dbReference>
<keyword evidence="2" id="KW-0677">Repeat</keyword>
<reference evidence="3" key="2">
    <citation type="submission" date="2025-09" db="UniProtKB">
        <authorList>
            <consortium name="Ensembl"/>
        </authorList>
    </citation>
    <scope>IDENTIFICATION</scope>
</reference>